<keyword evidence="3" id="KW-1185">Reference proteome</keyword>
<dbReference type="EMBL" id="BMIV01000008">
    <property type="protein sequence ID" value="GGF71313.1"/>
    <property type="molecule type" value="Genomic_DNA"/>
</dbReference>
<protein>
    <submittedName>
        <fullName evidence="2">Uncharacterized protein</fullName>
    </submittedName>
</protein>
<dbReference type="Proteomes" id="UP000640509">
    <property type="component" value="Unassembled WGS sequence"/>
</dbReference>
<organism evidence="2 3">
    <name type="scientific">Paracoccus acridae</name>
    <dbReference type="NCBI Taxonomy" id="1795310"/>
    <lineage>
        <taxon>Bacteria</taxon>
        <taxon>Pseudomonadati</taxon>
        <taxon>Pseudomonadota</taxon>
        <taxon>Alphaproteobacteria</taxon>
        <taxon>Rhodobacterales</taxon>
        <taxon>Paracoccaceae</taxon>
        <taxon>Paracoccus</taxon>
    </lineage>
</organism>
<evidence type="ECO:0000313" key="3">
    <source>
        <dbReference type="Proteomes" id="UP000640509"/>
    </source>
</evidence>
<name>A0ABQ1VJJ5_9RHOB</name>
<sequence>MGKCRVHGKASQGDRRFTQPPKITPVGASCAKTDERGTRKTANDKPEQHRMHSADKGKPAHRLGAGGKGQGQTERTRRDACGLWLPVLCNAHQRRPLGGRPGGRQVSAPGRSGGPAFDRPALIFRTLPQDFFPLGAGSRYPLLPFFWIIGKKSGSRSISGRLVLRFWRMLNHDCTTKIRAILTRPLAG</sequence>
<accession>A0ABQ1VJJ5</accession>
<evidence type="ECO:0000313" key="2">
    <source>
        <dbReference type="EMBL" id="GGF71313.1"/>
    </source>
</evidence>
<reference evidence="3" key="1">
    <citation type="journal article" date="2019" name="Int. J. Syst. Evol. Microbiol.">
        <title>The Global Catalogue of Microorganisms (GCM) 10K type strain sequencing project: providing services to taxonomists for standard genome sequencing and annotation.</title>
        <authorList>
            <consortium name="The Broad Institute Genomics Platform"/>
            <consortium name="The Broad Institute Genome Sequencing Center for Infectious Disease"/>
            <person name="Wu L."/>
            <person name="Ma J."/>
        </authorList>
    </citation>
    <scope>NUCLEOTIDE SEQUENCE [LARGE SCALE GENOMIC DNA]</scope>
    <source>
        <strain evidence="3">CGMCC 1.15419</strain>
    </source>
</reference>
<proteinExistence type="predicted"/>
<feature type="compositionally biased region" description="Basic and acidic residues" evidence="1">
    <location>
        <begin position="32"/>
        <end position="58"/>
    </location>
</feature>
<evidence type="ECO:0000256" key="1">
    <source>
        <dbReference type="SAM" id="MobiDB-lite"/>
    </source>
</evidence>
<comment type="caution">
    <text evidence="2">The sequence shown here is derived from an EMBL/GenBank/DDBJ whole genome shotgun (WGS) entry which is preliminary data.</text>
</comment>
<gene>
    <name evidence="2" type="ORF">GCM10011402_24860</name>
</gene>
<feature type="region of interest" description="Disordered" evidence="1">
    <location>
        <begin position="1"/>
        <end position="76"/>
    </location>
</feature>